<feature type="transmembrane region" description="Helical" evidence="1">
    <location>
        <begin position="10"/>
        <end position="27"/>
    </location>
</feature>
<gene>
    <name evidence="3" type="ORF">MNBD_GAMMA08-3176</name>
</gene>
<reference evidence="3" key="1">
    <citation type="submission" date="2018-06" db="EMBL/GenBank/DDBJ databases">
        <authorList>
            <person name="Zhirakovskaya E."/>
        </authorList>
    </citation>
    <scope>NUCLEOTIDE SEQUENCE</scope>
</reference>
<evidence type="ECO:0000259" key="2">
    <source>
        <dbReference type="SMART" id="SM00421"/>
    </source>
</evidence>
<name>A0A3B0XCI0_9ZZZZ</name>
<feature type="domain" description="HTH luxR-type" evidence="2">
    <location>
        <begin position="107"/>
        <end position="164"/>
    </location>
</feature>
<evidence type="ECO:0000313" key="3">
    <source>
        <dbReference type="EMBL" id="VAW62280.1"/>
    </source>
</evidence>
<keyword evidence="1" id="KW-1133">Transmembrane helix</keyword>
<sequence>MTRVENKDKYLLLVFALMIVGSGMDIYTDLGHSISFRHVIEEALLFGLSLVALLWLLKDIKHQQKEIDNLTQALEDAKQQVRNRPPEPYVLAARKRLADVISQQFTQWALSPSEKEVGIMLIKGLSLKEIAALRNTLEKTVRQQASSIYKKADINGRHAFSAWFIEDIL</sequence>
<dbReference type="InterPro" id="IPR000792">
    <property type="entry name" value="Tscrpt_reg_LuxR_C"/>
</dbReference>
<protein>
    <submittedName>
        <fullName evidence="3">Regulatory protein LuxR</fullName>
    </submittedName>
</protein>
<dbReference type="EMBL" id="UOFH01000211">
    <property type="protein sequence ID" value="VAW62280.1"/>
    <property type="molecule type" value="Genomic_DNA"/>
</dbReference>
<dbReference type="InterPro" id="IPR036388">
    <property type="entry name" value="WH-like_DNA-bd_sf"/>
</dbReference>
<evidence type="ECO:0000256" key="1">
    <source>
        <dbReference type="SAM" id="Phobius"/>
    </source>
</evidence>
<keyword evidence="1" id="KW-0472">Membrane</keyword>
<proteinExistence type="predicted"/>
<feature type="transmembrane region" description="Helical" evidence="1">
    <location>
        <begin position="39"/>
        <end position="57"/>
    </location>
</feature>
<dbReference type="Gene3D" id="1.10.10.10">
    <property type="entry name" value="Winged helix-like DNA-binding domain superfamily/Winged helix DNA-binding domain"/>
    <property type="match status" value="1"/>
</dbReference>
<dbReference type="SMART" id="SM00421">
    <property type="entry name" value="HTH_LUXR"/>
    <property type="match status" value="1"/>
</dbReference>
<dbReference type="SUPFAM" id="SSF46894">
    <property type="entry name" value="C-terminal effector domain of the bipartite response regulators"/>
    <property type="match status" value="1"/>
</dbReference>
<accession>A0A3B0XCI0</accession>
<keyword evidence="1" id="KW-0812">Transmembrane</keyword>
<dbReference type="AlphaFoldDB" id="A0A3B0XCI0"/>
<dbReference type="InterPro" id="IPR016032">
    <property type="entry name" value="Sig_transdc_resp-reg_C-effctor"/>
</dbReference>
<dbReference type="GO" id="GO:0003677">
    <property type="term" value="F:DNA binding"/>
    <property type="evidence" value="ECO:0007669"/>
    <property type="project" value="InterPro"/>
</dbReference>
<dbReference type="GO" id="GO:0006355">
    <property type="term" value="P:regulation of DNA-templated transcription"/>
    <property type="evidence" value="ECO:0007669"/>
    <property type="project" value="InterPro"/>
</dbReference>
<organism evidence="3">
    <name type="scientific">hydrothermal vent metagenome</name>
    <dbReference type="NCBI Taxonomy" id="652676"/>
    <lineage>
        <taxon>unclassified sequences</taxon>
        <taxon>metagenomes</taxon>
        <taxon>ecological metagenomes</taxon>
    </lineage>
</organism>